<evidence type="ECO:0000313" key="3">
    <source>
        <dbReference type="Proteomes" id="UP000275473"/>
    </source>
</evidence>
<comment type="caution">
    <text evidence="2">The sequence shown here is derived from an EMBL/GenBank/DDBJ whole genome shotgun (WGS) entry which is preliminary data.</text>
</comment>
<accession>A0A3M8PB97</accession>
<feature type="domain" description="YpoC-like" evidence="1">
    <location>
        <begin position="10"/>
        <end position="102"/>
    </location>
</feature>
<gene>
    <name evidence="2" type="ORF">EEX84_03360</name>
</gene>
<evidence type="ECO:0000313" key="2">
    <source>
        <dbReference type="EMBL" id="RNF40474.1"/>
    </source>
</evidence>
<keyword evidence="3" id="KW-1185">Reference proteome</keyword>
<dbReference type="RefSeq" id="WP_123164174.1">
    <property type="nucleotide sequence ID" value="NZ_RIAX01000002.1"/>
</dbReference>
<dbReference type="EMBL" id="RIAX01000002">
    <property type="protein sequence ID" value="RNF40474.1"/>
    <property type="molecule type" value="Genomic_DNA"/>
</dbReference>
<dbReference type="Proteomes" id="UP000275473">
    <property type="component" value="Unassembled WGS sequence"/>
</dbReference>
<dbReference type="InterPro" id="IPR048427">
    <property type="entry name" value="YpoC"/>
</dbReference>
<dbReference type="Pfam" id="PF21747">
    <property type="entry name" value="YpoC"/>
    <property type="match status" value="1"/>
</dbReference>
<sequence length="110" mass="13053">MRLLQKLTNEQLSFFYSRWRELKPALIDSITSKDSHQAGRLMQEGIQLYKELLAHCEHAIEPLNGQERLAFIEQNRGRYAAFRQLDELFEEMKKKIASKRIQLHRNLPAE</sequence>
<evidence type="ECO:0000259" key="1">
    <source>
        <dbReference type="Pfam" id="PF21747"/>
    </source>
</evidence>
<dbReference type="AlphaFoldDB" id="A0A3M8PB97"/>
<reference evidence="2 3" key="1">
    <citation type="journal article" date="2018" name="Int. J. Syst. Evol. Microbiol.">
        <title>Planococcus salinus sp. nov., a moderately halophilic bacterium isolated from a saline-alkali soil.</title>
        <authorList>
            <person name="Gan L."/>
        </authorList>
    </citation>
    <scope>NUCLEOTIDE SEQUENCE [LARGE SCALE GENOMIC DNA]</scope>
    <source>
        <strain evidence="2 3">LCB217</strain>
    </source>
</reference>
<proteinExistence type="predicted"/>
<protein>
    <recommendedName>
        <fullName evidence="1">YpoC-like domain-containing protein</fullName>
    </recommendedName>
</protein>
<dbReference type="OrthoDB" id="2360594at2"/>
<name>A0A3M8PB97_9BACL</name>
<organism evidence="2 3">
    <name type="scientific">Planococcus salinus</name>
    <dbReference type="NCBI Taxonomy" id="1848460"/>
    <lineage>
        <taxon>Bacteria</taxon>
        <taxon>Bacillati</taxon>
        <taxon>Bacillota</taxon>
        <taxon>Bacilli</taxon>
        <taxon>Bacillales</taxon>
        <taxon>Caryophanaceae</taxon>
        <taxon>Planococcus</taxon>
    </lineage>
</organism>